<dbReference type="InterPro" id="IPR050319">
    <property type="entry name" value="ABC_transp_ATP-bind"/>
</dbReference>
<dbReference type="NCBIfam" id="TIGR01727">
    <property type="entry name" value="oligo_HPY"/>
    <property type="match status" value="1"/>
</dbReference>
<dbReference type="AlphaFoldDB" id="A0A7Y9LCR9"/>
<comment type="similarity">
    <text evidence="1">Belongs to the ABC transporter superfamily.</text>
</comment>
<dbReference type="Pfam" id="PF08352">
    <property type="entry name" value="oligo_HPY"/>
    <property type="match status" value="1"/>
</dbReference>
<dbReference type="InterPro" id="IPR017871">
    <property type="entry name" value="ABC_transporter-like_CS"/>
</dbReference>
<dbReference type="CDD" id="cd03257">
    <property type="entry name" value="ABC_NikE_OppD_transporters"/>
    <property type="match status" value="1"/>
</dbReference>
<organism evidence="7 8">
    <name type="scientific">Microlunatus parietis</name>
    <dbReference type="NCBI Taxonomy" id="682979"/>
    <lineage>
        <taxon>Bacteria</taxon>
        <taxon>Bacillati</taxon>
        <taxon>Actinomycetota</taxon>
        <taxon>Actinomycetes</taxon>
        <taxon>Propionibacteriales</taxon>
        <taxon>Propionibacteriaceae</taxon>
        <taxon>Microlunatus</taxon>
    </lineage>
</organism>
<dbReference type="Gene3D" id="3.40.50.300">
    <property type="entry name" value="P-loop containing nucleotide triphosphate hydrolases"/>
    <property type="match status" value="1"/>
</dbReference>
<evidence type="ECO:0000313" key="8">
    <source>
        <dbReference type="Proteomes" id="UP000569914"/>
    </source>
</evidence>
<dbReference type="GO" id="GO:0016887">
    <property type="term" value="F:ATP hydrolysis activity"/>
    <property type="evidence" value="ECO:0007669"/>
    <property type="project" value="InterPro"/>
</dbReference>
<dbReference type="InterPro" id="IPR003593">
    <property type="entry name" value="AAA+_ATPase"/>
</dbReference>
<dbReference type="SUPFAM" id="SSF52540">
    <property type="entry name" value="P-loop containing nucleoside triphosphate hydrolases"/>
    <property type="match status" value="1"/>
</dbReference>
<dbReference type="InterPro" id="IPR027417">
    <property type="entry name" value="P-loop_NTPase"/>
</dbReference>
<dbReference type="GO" id="GO:0055085">
    <property type="term" value="P:transmembrane transport"/>
    <property type="evidence" value="ECO:0007669"/>
    <property type="project" value="UniProtKB-ARBA"/>
</dbReference>
<evidence type="ECO:0000313" key="7">
    <source>
        <dbReference type="EMBL" id="NYE75134.1"/>
    </source>
</evidence>
<comment type="caution">
    <text evidence="7">The sequence shown here is derived from an EMBL/GenBank/DDBJ whole genome shotgun (WGS) entry which is preliminary data.</text>
</comment>
<evidence type="ECO:0000256" key="2">
    <source>
        <dbReference type="ARBA" id="ARBA00022448"/>
    </source>
</evidence>
<dbReference type="Pfam" id="PF00005">
    <property type="entry name" value="ABC_tran"/>
    <property type="match status" value="1"/>
</dbReference>
<gene>
    <name evidence="7" type="ORF">BKA15_006463</name>
</gene>
<dbReference type="PROSITE" id="PS00211">
    <property type="entry name" value="ABC_TRANSPORTER_1"/>
    <property type="match status" value="1"/>
</dbReference>
<keyword evidence="2" id="KW-0813">Transport</keyword>
<dbReference type="RefSeq" id="WP_312879592.1">
    <property type="nucleotide sequence ID" value="NZ_JACCBU010000001.1"/>
</dbReference>
<evidence type="ECO:0000256" key="5">
    <source>
        <dbReference type="SAM" id="MobiDB-lite"/>
    </source>
</evidence>
<dbReference type="GO" id="GO:0005524">
    <property type="term" value="F:ATP binding"/>
    <property type="evidence" value="ECO:0007669"/>
    <property type="project" value="UniProtKB-KW"/>
</dbReference>
<feature type="compositionally biased region" description="Basic and acidic residues" evidence="5">
    <location>
        <begin position="272"/>
        <end position="281"/>
    </location>
</feature>
<dbReference type="PROSITE" id="PS50893">
    <property type="entry name" value="ABC_TRANSPORTER_2"/>
    <property type="match status" value="1"/>
</dbReference>
<dbReference type="SMART" id="SM00382">
    <property type="entry name" value="AAA"/>
    <property type="match status" value="1"/>
</dbReference>
<sequence length="353" mass="39042">MIKENPPLLELRDVSMEFAVARGWFGARGRMTVRAVRNVSLSIGQGETIGLVGESGSGKTTLGRCILRAHRPTGGSIVYHTEAGEEVDLVTAGPEQLRRHRRDIRMIFQDPNSSLNPRLTVAQIIGEPLITNRLARGADLKERVLETMRLVGLRPDQAERYPHAFSGGERQRVGIARALITNPRLVVCDEAVTALDVSIRSQVLNLLQELQERLGLTYLFISHDLAVIKHLCDRVAVMYVGELVEQAPTAELFARPRHPYTEALLASLPVPDPDRRRDERPPISGEIPDPAEQIPGCVFHPRCPHAQDRCTHDVPGEHHTAPDTVSRCHFAEDLHLLGIGGRGSAGFSRNVKN</sequence>
<name>A0A7Y9LCR9_9ACTN</name>
<evidence type="ECO:0000256" key="4">
    <source>
        <dbReference type="ARBA" id="ARBA00022840"/>
    </source>
</evidence>
<proteinExistence type="inferred from homology"/>
<protein>
    <submittedName>
        <fullName evidence="7">Peptide/nickel transport system ATP-binding protein</fullName>
    </submittedName>
</protein>
<keyword evidence="8" id="KW-1185">Reference proteome</keyword>
<evidence type="ECO:0000256" key="1">
    <source>
        <dbReference type="ARBA" id="ARBA00005417"/>
    </source>
</evidence>
<dbReference type="EMBL" id="JACCBU010000001">
    <property type="protein sequence ID" value="NYE75134.1"/>
    <property type="molecule type" value="Genomic_DNA"/>
</dbReference>
<dbReference type="InterPro" id="IPR003439">
    <property type="entry name" value="ABC_transporter-like_ATP-bd"/>
</dbReference>
<keyword evidence="3" id="KW-0547">Nucleotide-binding</keyword>
<feature type="domain" description="ABC transporter" evidence="6">
    <location>
        <begin position="9"/>
        <end position="265"/>
    </location>
</feature>
<keyword evidence="4 7" id="KW-0067">ATP-binding</keyword>
<reference evidence="7 8" key="1">
    <citation type="submission" date="2020-07" db="EMBL/GenBank/DDBJ databases">
        <title>Sequencing the genomes of 1000 actinobacteria strains.</title>
        <authorList>
            <person name="Klenk H.-P."/>
        </authorList>
    </citation>
    <scope>NUCLEOTIDE SEQUENCE [LARGE SCALE GENOMIC DNA]</scope>
    <source>
        <strain evidence="7 8">DSM 22083</strain>
    </source>
</reference>
<dbReference type="GO" id="GO:0015833">
    <property type="term" value="P:peptide transport"/>
    <property type="evidence" value="ECO:0007669"/>
    <property type="project" value="InterPro"/>
</dbReference>
<dbReference type="PANTHER" id="PTHR43776">
    <property type="entry name" value="TRANSPORT ATP-BINDING PROTEIN"/>
    <property type="match status" value="1"/>
</dbReference>
<feature type="region of interest" description="Disordered" evidence="5">
    <location>
        <begin position="269"/>
        <end position="294"/>
    </location>
</feature>
<dbReference type="Proteomes" id="UP000569914">
    <property type="component" value="Unassembled WGS sequence"/>
</dbReference>
<accession>A0A7Y9LCR9</accession>
<dbReference type="FunFam" id="3.40.50.300:FF:000016">
    <property type="entry name" value="Oligopeptide ABC transporter ATP-binding component"/>
    <property type="match status" value="1"/>
</dbReference>
<dbReference type="InterPro" id="IPR013563">
    <property type="entry name" value="Oligopep_ABC_C"/>
</dbReference>
<evidence type="ECO:0000259" key="6">
    <source>
        <dbReference type="PROSITE" id="PS50893"/>
    </source>
</evidence>
<evidence type="ECO:0000256" key="3">
    <source>
        <dbReference type="ARBA" id="ARBA00022741"/>
    </source>
</evidence>